<gene>
    <name evidence="1" type="ORF">V5799_027753</name>
</gene>
<dbReference type="AlphaFoldDB" id="A0AAQ4DEU1"/>
<proteinExistence type="predicted"/>
<accession>A0AAQ4DEU1</accession>
<comment type="caution">
    <text evidence="1">The sequence shown here is derived from an EMBL/GenBank/DDBJ whole genome shotgun (WGS) entry which is preliminary data.</text>
</comment>
<keyword evidence="2" id="KW-1185">Reference proteome</keyword>
<dbReference type="Proteomes" id="UP001321473">
    <property type="component" value="Unassembled WGS sequence"/>
</dbReference>
<evidence type="ECO:0000313" key="2">
    <source>
        <dbReference type="Proteomes" id="UP001321473"/>
    </source>
</evidence>
<evidence type="ECO:0000313" key="1">
    <source>
        <dbReference type="EMBL" id="KAK8760981.1"/>
    </source>
</evidence>
<dbReference type="SUPFAM" id="SSF57850">
    <property type="entry name" value="RING/U-box"/>
    <property type="match status" value="1"/>
</dbReference>
<dbReference type="EMBL" id="JARKHS020031660">
    <property type="protein sequence ID" value="KAK8760981.1"/>
    <property type="molecule type" value="Genomic_DNA"/>
</dbReference>
<organism evidence="1 2">
    <name type="scientific">Amblyomma americanum</name>
    <name type="common">Lone star tick</name>
    <dbReference type="NCBI Taxonomy" id="6943"/>
    <lineage>
        <taxon>Eukaryota</taxon>
        <taxon>Metazoa</taxon>
        <taxon>Ecdysozoa</taxon>
        <taxon>Arthropoda</taxon>
        <taxon>Chelicerata</taxon>
        <taxon>Arachnida</taxon>
        <taxon>Acari</taxon>
        <taxon>Parasitiformes</taxon>
        <taxon>Ixodida</taxon>
        <taxon>Ixodoidea</taxon>
        <taxon>Ixodidae</taxon>
        <taxon>Amblyomminae</taxon>
        <taxon>Amblyomma</taxon>
    </lineage>
</organism>
<name>A0AAQ4DEU1_AMBAM</name>
<sequence length="99" mass="11272">MPCESTQYTLVGFSAELDWRPLYFLKPLPPNRVCSACGLVRPMTLLLPCSHALCEPCFLQCTEKCLHVCPLEGYECVDEDVIYVDYPAEELVRREVSVQ</sequence>
<reference evidence="1 2" key="1">
    <citation type="journal article" date="2023" name="Arcadia Sci">
        <title>De novo assembly of a long-read Amblyomma americanum tick genome.</title>
        <authorList>
            <person name="Chou S."/>
            <person name="Poskanzer K.E."/>
            <person name="Rollins M."/>
            <person name="Thuy-Boun P.S."/>
        </authorList>
    </citation>
    <scope>NUCLEOTIDE SEQUENCE [LARGE SCALE GENOMIC DNA]</scope>
    <source>
        <strain evidence="1">F_SG_1</strain>
        <tissue evidence="1">Salivary glands</tissue>
    </source>
</reference>
<protein>
    <submittedName>
        <fullName evidence="1">Uncharacterized protein</fullName>
    </submittedName>
</protein>